<dbReference type="EMBL" id="CAMXCT010001964">
    <property type="protein sequence ID" value="CAI3994530.1"/>
    <property type="molecule type" value="Genomic_DNA"/>
</dbReference>
<feature type="chain" id="PRO_5043270589" evidence="1">
    <location>
        <begin position="20"/>
        <end position="243"/>
    </location>
</feature>
<evidence type="ECO:0000313" key="4">
    <source>
        <dbReference type="Proteomes" id="UP001152797"/>
    </source>
</evidence>
<feature type="signal peptide" evidence="1">
    <location>
        <begin position="1"/>
        <end position="19"/>
    </location>
</feature>
<dbReference type="EMBL" id="CAMXCT030001964">
    <property type="protein sequence ID" value="CAL4781842.1"/>
    <property type="molecule type" value="Genomic_DNA"/>
</dbReference>
<evidence type="ECO:0000256" key="1">
    <source>
        <dbReference type="SAM" id="SignalP"/>
    </source>
</evidence>
<sequence length="243" mass="28128">MRLLRLMRLISALLSLTAAIRPMQGTDQAASHRLQPGNQLCCCHKTMAPVEICVKDTAVFAKVDFKDGFAQKPQWSNGSITVHETWEYHDEILQEDTWTKYFQLQYLGELEAPTGLGLGNPKFMDFYYTEYKHEEKKGRNAKGADTFNLCTDRKHECSCEFYDGKELKDCLENRVEHCSSTFDCKEWMKVNKCTLSTEQTMKLMHKNSNMRIGTCFDKKQLKTRMMMAQCPDGYEKCDCNNKC</sequence>
<dbReference type="AlphaFoldDB" id="A0A9P1CMY3"/>
<proteinExistence type="predicted"/>
<organism evidence="2">
    <name type="scientific">Cladocopium goreaui</name>
    <dbReference type="NCBI Taxonomy" id="2562237"/>
    <lineage>
        <taxon>Eukaryota</taxon>
        <taxon>Sar</taxon>
        <taxon>Alveolata</taxon>
        <taxon>Dinophyceae</taxon>
        <taxon>Suessiales</taxon>
        <taxon>Symbiodiniaceae</taxon>
        <taxon>Cladocopium</taxon>
    </lineage>
</organism>
<dbReference type="Proteomes" id="UP001152797">
    <property type="component" value="Unassembled WGS sequence"/>
</dbReference>
<name>A0A9P1CMY3_9DINO</name>
<reference evidence="2" key="1">
    <citation type="submission" date="2022-10" db="EMBL/GenBank/DDBJ databases">
        <authorList>
            <person name="Chen Y."/>
            <person name="Dougan E. K."/>
            <person name="Chan C."/>
            <person name="Rhodes N."/>
            <person name="Thang M."/>
        </authorList>
    </citation>
    <scope>NUCLEOTIDE SEQUENCE</scope>
</reference>
<keyword evidence="4" id="KW-1185">Reference proteome</keyword>
<accession>A0A9P1CMY3</accession>
<reference evidence="3" key="2">
    <citation type="submission" date="2024-04" db="EMBL/GenBank/DDBJ databases">
        <authorList>
            <person name="Chen Y."/>
            <person name="Shah S."/>
            <person name="Dougan E. K."/>
            <person name="Thang M."/>
            <person name="Chan C."/>
        </authorList>
    </citation>
    <scope>NUCLEOTIDE SEQUENCE [LARGE SCALE GENOMIC DNA]</scope>
</reference>
<protein>
    <submittedName>
        <fullName evidence="2">Uncharacterized protein</fullName>
    </submittedName>
</protein>
<evidence type="ECO:0000313" key="3">
    <source>
        <dbReference type="EMBL" id="CAL1147905.1"/>
    </source>
</evidence>
<keyword evidence="1" id="KW-0732">Signal</keyword>
<evidence type="ECO:0000313" key="2">
    <source>
        <dbReference type="EMBL" id="CAI3994530.1"/>
    </source>
</evidence>
<gene>
    <name evidence="2" type="ORF">C1SCF055_LOCUS21175</name>
</gene>
<comment type="caution">
    <text evidence="2">The sequence shown here is derived from an EMBL/GenBank/DDBJ whole genome shotgun (WGS) entry which is preliminary data.</text>
</comment>
<dbReference type="EMBL" id="CAMXCT020001964">
    <property type="protein sequence ID" value="CAL1147905.1"/>
    <property type="molecule type" value="Genomic_DNA"/>
</dbReference>